<proteinExistence type="predicted"/>
<evidence type="ECO:0000256" key="1">
    <source>
        <dbReference type="SAM" id="MobiDB-lite"/>
    </source>
</evidence>
<gene>
    <name evidence="3" type="ORF">GCM10017781_17880</name>
</gene>
<feature type="domain" description="Cupin type-2" evidence="2">
    <location>
        <begin position="67"/>
        <end position="122"/>
    </location>
</feature>
<dbReference type="Proteomes" id="UP000619376">
    <property type="component" value="Unassembled WGS sequence"/>
</dbReference>
<comment type="caution">
    <text evidence="3">The sequence shown here is derived from an EMBL/GenBank/DDBJ whole genome shotgun (WGS) entry which is preliminary data.</text>
</comment>
<accession>A0ABQ3JL60</accession>
<evidence type="ECO:0000259" key="2">
    <source>
        <dbReference type="Pfam" id="PF07883"/>
    </source>
</evidence>
<evidence type="ECO:0000313" key="3">
    <source>
        <dbReference type="EMBL" id="GHF41595.1"/>
    </source>
</evidence>
<dbReference type="SUPFAM" id="SSF51182">
    <property type="entry name" value="RmlC-like cupins"/>
    <property type="match status" value="1"/>
</dbReference>
<sequence length="135" mass="14923">MLFPGRHTSTALKAPLTPARPARRTLERMTSTSRYKVSQSDTTHGPDGEHHLVRGEHASMRLWHREEPGDAKPETMNEYETLGYVIAGRAVLTVDGETLALEPGDSYCVPMNVPHSYRIVETLTAVEVTTPPTGK</sequence>
<keyword evidence="4" id="KW-1185">Reference proteome</keyword>
<evidence type="ECO:0000313" key="4">
    <source>
        <dbReference type="Proteomes" id="UP000619376"/>
    </source>
</evidence>
<dbReference type="InterPro" id="IPR013096">
    <property type="entry name" value="Cupin_2"/>
</dbReference>
<feature type="region of interest" description="Disordered" evidence="1">
    <location>
        <begin position="1"/>
        <end position="74"/>
    </location>
</feature>
<name>A0ABQ3JL60_9DEIO</name>
<dbReference type="Gene3D" id="2.60.120.10">
    <property type="entry name" value="Jelly Rolls"/>
    <property type="match status" value="1"/>
</dbReference>
<protein>
    <submittedName>
        <fullName evidence="3">Cupin</fullName>
    </submittedName>
</protein>
<feature type="compositionally biased region" description="Basic and acidic residues" evidence="1">
    <location>
        <begin position="44"/>
        <end position="74"/>
    </location>
</feature>
<dbReference type="InterPro" id="IPR011051">
    <property type="entry name" value="RmlC_Cupin_sf"/>
</dbReference>
<dbReference type="EMBL" id="BNAJ01000003">
    <property type="protein sequence ID" value="GHF41595.1"/>
    <property type="molecule type" value="Genomic_DNA"/>
</dbReference>
<dbReference type="InterPro" id="IPR014710">
    <property type="entry name" value="RmlC-like_jellyroll"/>
</dbReference>
<reference evidence="4" key="1">
    <citation type="journal article" date="2019" name="Int. J. Syst. Evol. Microbiol.">
        <title>The Global Catalogue of Microorganisms (GCM) 10K type strain sequencing project: providing services to taxonomists for standard genome sequencing and annotation.</title>
        <authorList>
            <consortium name="The Broad Institute Genomics Platform"/>
            <consortium name="The Broad Institute Genome Sequencing Center for Infectious Disease"/>
            <person name="Wu L."/>
            <person name="Ma J."/>
        </authorList>
    </citation>
    <scope>NUCLEOTIDE SEQUENCE [LARGE SCALE GENOMIC DNA]</scope>
    <source>
        <strain evidence="4">CGMCC 1.18437</strain>
    </source>
</reference>
<organism evidence="3 4">
    <name type="scientific">Deinococcus metalli</name>
    <dbReference type="NCBI Taxonomy" id="1141878"/>
    <lineage>
        <taxon>Bacteria</taxon>
        <taxon>Thermotogati</taxon>
        <taxon>Deinococcota</taxon>
        <taxon>Deinococci</taxon>
        <taxon>Deinococcales</taxon>
        <taxon>Deinococcaceae</taxon>
        <taxon>Deinococcus</taxon>
    </lineage>
</organism>
<feature type="compositionally biased region" description="Polar residues" evidence="1">
    <location>
        <begin position="28"/>
        <end position="43"/>
    </location>
</feature>
<dbReference type="Pfam" id="PF07883">
    <property type="entry name" value="Cupin_2"/>
    <property type="match status" value="1"/>
</dbReference>